<evidence type="ECO:0000313" key="3">
    <source>
        <dbReference type="Proteomes" id="UP000265520"/>
    </source>
</evidence>
<organism evidence="2 3">
    <name type="scientific">Trifolium medium</name>
    <dbReference type="NCBI Taxonomy" id="97028"/>
    <lineage>
        <taxon>Eukaryota</taxon>
        <taxon>Viridiplantae</taxon>
        <taxon>Streptophyta</taxon>
        <taxon>Embryophyta</taxon>
        <taxon>Tracheophyta</taxon>
        <taxon>Spermatophyta</taxon>
        <taxon>Magnoliopsida</taxon>
        <taxon>eudicotyledons</taxon>
        <taxon>Gunneridae</taxon>
        <taxon>Pentapetalae</taxon>
        <taxon>rosids</taxon>
        <taxon>fabids</taxon>
        <taxon>Fabales</taxon>
        <taxon>Fabaceae</taxon>
        <taxon>Papilionoideae</taxon>
        <taxon>50 kb inversion clade</taxon>
        <taxon>NPAAA clade</taxon>
        <taxon>Hologalegina</taxon>
        <taxon>IRL clade</taxon>
        <taxon>Trifolieae</taxon>
        <taxon>Trifolium</taxon>
    </lineage>
</organism>
<feature type="non-terminal residue" evidence="2">
    <location>
        <position position="110"/>
    </location>
</feature>
<comment type="caution">
    <text evidence="2">The sequence shown here is derived from an EMBL/GenBank/DDBJ whole genome shotgun (WGS) entry which is preliminary data.</text>
</comment>
<dbReference type="AlphaFoldDB" id="A0A392R3Z1"/>
<name>A0A392R3Z1_9FABA</name>
<reference evidence="2 3" key="1">
    <citation type="journal article" date="2018" name="Front. Plant Sci.">
        <title>Red Clover (Trifolium pratense) and Zigzag Clover (T. medium) - A Picture of Genomic Similarities and Differences.</title>
        <authorList>
            <person name="Dluhosova J."/>
            <person name="Istvanek J."/>
            <person name="Nedelnik J."/>
            <person name="Repkova J."/>
        </authorList>
    </citation>
    <scope>NUCLEOTIDE SEQUENCE [LARGE SCALE GENOMIC DNA]</scope>
    <source>
        <strain evidence="3">cv. 10/8</strain>
        <tissue evidence="2">Leaf</tissue>
    </source>
</reference>
<feature type="compositionally biased region" description="Polar residues" evidence="1">
    <location>
        <begin position="95"/>
        <end position="110"/>
    </location>
</feature>
<accession>A0A392R3Z1</accession>
<dbReference type="Proteomes" id="UP000265520">
    <property type="component" value="Unassembled WGS sequence"/>
</dbReference>
<evidence type="ECO:0000313" key="2">
    <source>
        <dbReference type="EMBL" id="MCI30824.1"/>
    </source>
</evidence>
<protein>
    <submittedName>
        <fullName evidence="2">Uncharacterized protein</fullName>
    </submittedName>
</protein>
<proteinExistence type="predicted"/>
<evidence type="ECO:0000256" key="1">
    <source>
        <dbReference type="SAM" id="MobiDB-lite"/>
    </source>
</evidence>
<feature type="region of interest" description="Disordered" evidence="1">
    <location>
        <begin position="89"/>
        <end position="110"/>
    </location>
</feature>
<dbReference type="EMBL" id="LXQA010182438">
    <property type="protein sequence ID" value="MCI30824.1"/>
    <property type="molecule type" value="Genomic_DNA"/>
</dbReference>
<keyword evidence="3" id="KW-1185">Reference proteome</keyword>
<sequence>MIKGGTASLHGGKLSAKMKGQEIEGDGCSHCGNKKHNYDTCFKVHGYPEWWNDMKAKKQKEAACGSGRVALASANPQLSLISQVEYDSKPRNAQHEQGNNSCALFTSSHD</sequence>